<keyword evidence="2" id="KW-1185">Reference proteome</keyword>
<protein>
    <submittedName>
        <fullName evidence="1">Uncharacterized protein</fullName>
    </submittedName>
</protein>
<evidence type="ECO:0000313" key="1">
    <source>
        <dbReference type="EMBL" id="MBB6326014.1"/>
    </source>
</evidence>
<sequence>MSLVTQTLEENLLQINILLLFSLFFCLEAKEPKVQDAAKLQPHKAKRWPAAASAPRAHTYYVLFFRNGIRLRKSYGRIYFGFPSYCLFV</sequence>
<dbReference type="Proteomes" id="UP000588604">
    <property type="component" value="Unassembled WGS sequence"/>
</dbReference>
<evidence type="ECO:0000313" key="2">
    <source>
        <dbReference type="Proteomes" id="UP000588604"/>
    </source>
</evidence>
<proteinExistence type="predicted"/>
<organism evidence="1 2">
    <name type="scientific">Algoriphagus iocasae</name>
    <dbReference type="NCBI Taxonomy" id="1836499"/>
    <lineage>
        <taxon>Bacteria</taxon>
        <taxon>Pseudomonadati</taxon>
        <taxon>Bacteroidota</taxon>
        <taxon>Cytophagia</taxon>
        <taxon>Cytophagales</taxon>
        <taxon>Cyclobacteriaceae</taxon>
        <taxon>Algoriphagus</taxon>
    </lineage>
</organism>
<accession>A0A841MMJ5</accession>
<reference evidence="1 2" key="1">
    <citation type="submission" date="2020-08" db="EMBL/GenBank/DDBJ databases">
        <title>Genomic Encyclopedia of Type Strains, Phase IV (KMG-IV): sequencing the most valuable type-strain genomes for metagenomic binning, comparative biology and taxonomic classification.</title>
        <authorList>
            <person name="Goeker M."/>
        </authorList>
    </citation>
    <scope>NUCLEOTIDE SEQUENCE [LARGE SCALE GENOMIC DNA]</scope>
    <source>
        <strain evidence="1 2">DSM 102044</strain>
    </source>
</reference>
<gene>
    <name evidence="1" type="ORF">FHS59_001642</name>
</gene>
<comment type="caution">
    <text evidence="1">The sequence shown here is derived from an EMBL/GenBank/DDBJ whole genome shotgun (WGS) entry which is preliminary data.</text>
</comment>
<dbReference type="AlphaFoldDB" id="A0A841MMJ5"/>
<dbReference type="EMBL" id="JACIJO010000002">
    <property type="protein sequence ID" value="MBB6326014.1"/>
    <property type="molecule type" value="Genomic_DNA"/>
</dbReference>
<name>A0A841MMJ5_9BACT</name>